<dbReference type="InterPro" id="IPR052016">
    <property type="entry name" value="Bact_Sigma-Reg"/>
</dbReference>
<keyword evidence="2" id="KW-1133">Transmembrane helix</keyword>
<dbReference type="InterPro" id="IPR045768">
    <property type="entry name" value="SpoIIE_N"/>
</dbReference>
<feature type="transmembrane region" description="Helical" evidence="2">
    <location>
        <begin position="64"/>
        <end position="81"/>
    </location>
</feature>
<dbReference type="EMBL" id="SLXA01000004">
    <property type="protein sequence ID" value="TCO85010.1"/>
    <property type="molecule type" value="Genomic_DNA"/>
</dbReference>
<reference evidence="4 5" key="1">
    <citation type="submission" date="2019-03" db="EMBL/GenBank/DDBJ databases">
        <title>Genomic Encyclopedia of Type Strains, Phase IV (KMG-IV): sequencing the most valuable type-strain genomes for metagenomic binning, comparative biology and taxonomic classification.</title>
        <authorList>
            <person name="Goeker M."/>
        </authorList>
    </citation>
    <scope>NUCLEOTIDE SEQUENCE [LARGE SCALE GENOMIC DNA]</scope>
    <source>
        <strain evidence="4 5">DSM 28559</strain>
    </source>
</reference>
<sequence>MKRIHIRQWMVILLSGFLQQPISGMMNPFGIAYFGAAYMWPEHRSLLPVISLIGMAAGIPQNMLLKYLGILIGIMLITYILEWKKAWVSQQEMLLMLSLLILSADVGYGLAREGLTLTAVGHQLRLGIIEAVFGALGFALFYSVMKVFLKETVREEPVEEANEQNFIRCRLGDMASSFRKLSHMLTNEIPEKEGLSEGEVAQAFSELTENMCASCGRRTHCWEKEYYDTCQSAYNLLHIFSEHGQVERKQVPASFRRRCINIDGFLKETNRVMQMANMNLRWQNRVNENRLAFAGQMGEIAEIMDDLSLELSERKENSKKLSDVLIHKLEKKRLKIKKISVTDEGSHGRRQKIYLIARVRRGRCMTVKELSEIVSEAAGQRFVPEKDNPGVVSRKYAVYELVEDTRYRLIQGIARRPKEGEPVSGDSYAFIYLDSGQVLMSLSDGMGSGESAKEESELMINLLEQMVDTGFARRSALRMINSVMMFHGDGQLFSSMDLSVIDLYSGICEFIKVGASSTFIKRGEKVECVTSGSLPMGVFPEMDCEGFSRNLFDGDVIVMVTDGVVNRFHHGNETICDLLSEMDLTNPNAMASEILNEALDQPGEVQQDDMTVLVCTICKKSAAVL</sequence>
<accession>A0A4R2LDW5</accession>
<dbReference type="RefSeq" id="WP_132090213.1">
    <property type="nucleotide sequence ID" value="NZ_JANKAQ010000004.1"/>
</dbReference>
<feature type="domain" description="PPM-type phosphatase" evidence="3">
    <location>
        <begin position="408"/>
        <end position="617"/>
    </location>
</feature>
<dbReference type="Pfam" id="PF19732">
    <property type="entry name" value="SpoIIE_N"/>
    <property type="match status" value="1"/>
</dbReference>
<comment type="caution">
    <text evidence="4">The sequence shown here is derived from an EMBL/GenBank/DDBJ whole genome shotgun (WGS) entry which is preliminary data.</text>
</comment>
<evidence type="ECO:0000256" key="1">
    <source>
        <dbReference type="ARBA" id="ARBA00022801"/>
    </source>
</evidence>
<keyword evidence="5" id="KW-1185">Reference proteome</keyword>
<protein>
    <submittedName>
        <fullName evidence="4">Stage II sporulation protein E</fullName>
    </submittedName>
</protein>
<dbReference type="SMART" id="SM00331">
    <property type="entry name" value="PP2C_SIG"/>
    <property type="match status" value="1"/>
</dbReference>
<dbReference type="Gene3D" id="3.60.40.10">
    <property type="entry name" value="PPM-type phosphatase domain"/>
    <property type="match status" value="1"/>
</dbReference>
<dbReference type="Proteomes" id="UP000295711">
    <property type="component" value="Unassembled WGS sequence"/>
</dbReference>
<evidence type="ECO:0000313" key="5">
    <source>
        <dbReference type="Proteomes" id="UP000295711"/>
    </source>
</evidence>
<feature type="transmembrane region" description="Helical" evidence="2">
    <location>
        <begin position="93"/>
        <end position="111"/>
    </location>
</feature>
<dbReference type="Pfam" id="PF07228">
    <property type="entry name" value="SpoIIE"/>
    <property type="match status" value="1"/>
</dbReference>
<keyword evidence="2" id="KW-0472">Membrane</keyword>
<dbReference type="InterPro" id="IPR036457">
    <property type="entry name" value="PPM-type-like_dom_sf"/>
</dbReference>
<proteinExistence type="predicted"/>
<feature type="transmembrane region" description="Helical" evidence="2">
    <location>
        <begin position="123"/>
        <end position="144"/>
    </location>
</feature>
<dbReference type="OrthoDB" id="9763774at2"/>
<keyword evidence="2" id="KW-0812">Transmembrane</keyword>
<organism evidence="4 5">
    <name type="scientific">Frisingicoccus caecimuris</name>
    <dbReference type="NCBI Taxonomy" id="1796636"/>
    <lineage>
        <taxon>Bacteria</taxon>
        <taxon>Bacillati</taxon>
        <taxon>Bacillota</taxon>
        <taxon>Clostridia</taxon>
        <taxon>Lachnospirales</taxon>
        <taxon>Lachnospiraceae</taxon>
        <taxon>Frisingicoccus</taxon>
    </lineage>
</organism>
<evidence type="ECO:0000313" key="4">
    <source>
        <dbReference type="EMBL" id="TCO85010.1"/>
    </source>
</evidence>
<dbReference type="GO" id="GO:0016791">
    <property type="term" value="F:phosphatase activity"/>
    <property type="evidence" value="ECO:0007669"/>
    <property type="project" value="TreeGrafter"/>
</dbReference>
<dbReference type="PANTHER" id="PTHR43156:SF2">
    <property type="entry name" value="STAGE II SPORULATION PROTEIN E"/>
    <property type="match status" value="1"/>
</dbReference>
<evidence type="ECO:0000259" key="3">
    <source>
        <dbReference type="SMART" id="SM00331"/>
    </source>
</evidence>
<dbReference type="AlphaFoldDB" id="A0A4R2LDW5"/>
<name>A0A4R2LDW5_9FIRM</name>
<dbReference type="PANTHER" id="PTHR43156">
    <property type="entry name" value="STAGE II SPORULATION PROTEIN E-RELATED"/>
    <property type="match status" value="1"/>
</dbReference>
<evidence type="ECO:0000256" key="2">
    <source>
        <dbReference type="SAM" id="Phobius"/>
    </source>
</evidence>
<keyword evidence="1" id="KW-0378">Hydrolase</keyword>
<dbReference type="SUPFAM" id="SSF81606">
    <property type="entry name" value="PP2C-like"/>
    <property type="match status" value="1"/>
</dbReference>
<gene>
    <name evidence="4" type="ORF">EV212_10463</name>
</gene>
<dbReference type="InterPro" id="IPR001932">
    <property type="entry name" value="PPM-type_phosphatase-like_dom"/>
</dbReference>